<organism evidence="1">
    <name type="scientific">Streptomyces sp. NBC_00148</name>
    <dbReference type="NCBI Taxonomy" id="2903626"/>
    <lineage>
        <taxon>Bacteria</taxon>
        <taxon>Bacillati</taxon>
        <taxon>Actinomycetota</taxon>
        <taxon>Actinomycetes</taxon>
        <taxon>Kitasatosporales</taxon>
        <taxon>Streptomycetaceae</taxon>
        <taxon>Streptomyces</taxon>
    </lineage>
</organism>
<evidence type="ECO:0000313" key="1">
    <source>
        <dbReference type="EMBL" id="WTQ73941.1"/>
    </source>
</evidence>
<dbReference type="AlphaFoldDB" id="A0AAU1LRY6"/>
<protein>
    <submittedName>
        <fullName evidence="1">Uncharacterized protein</fullName>
    </submittedName>
</protein>
<name>A0AAU1LRY6_9ACTN</name>
<gene>
    <name evidence="1" type="ORF">OG222_12895</name>
</gene>
<accession>A0AAU1LRY6</accession>
<proteinExistence type="predicted"/>
<sequence>MHSDIHLLLHTYRSAELRHEAAEFIPARPGLRHRMGWTLVELGLRLAQSRPHPHPQPARAARTA</sequence>
<reference evidence="1" key="1">
    <citation type="submission" date="2022-10" db="EMBL/GenBank/DDBJ databases">
        <title>The complete genomes of actinobacterial strains from the NBC collection.</title>
        <authorList>
            <person name="Joergensen T.S."/>
            <person name="Alvarez Arevalo M."/>
            <person name="Sterndorff E.B."/>
            <person name="Faurdal D."/>
            <person name="Vuksanovic O."/>
            <person name="Mourched A.-S."/>
            <person name="Charusanti P."/>
            <person name="Shaw S."/>
            <person name="Blin K."/>
            <person name="Weber T."/>
        </authorList>
    </citation>
    <scope>NUCLEOTIDE SEQUENCE</scope>
    <source>
        <strain evidence="1">NBC_00148</strain>
    </source>
</reference>
<dbReference type="EMBL" id="CP108169">
    <property type="protein sequence ID" value="WTQ73941.1"/>
    <property type="molecule type" value="Genomic_DNA"/>
</dbReference>